<proteinExistence type="predicted"/>
<dbReference type="PANTHER" id="PTHR31234">
    <property type="entry name" value="LATE EMBRYOGENESIS ABUNDANT (LEA) HYDROXYPROLINE-RICH GLYCOPROTEIN FAMILY"/>
    <property type="match status" value="1"/>
</dbReference>
<evidence type="ECO:0000313" key="4">
    <source>
        <dbReference type="EMBL" id="KAK7312679.1"/>
    </source>
</evidence>
<accession>A0AAN9PWR8</accession>
<dbReference type="PANTHER" id="PTHR31234:SF55">
    <property type="entry name" value="LATE EMBRYOGENESIS ABUNDANT (LEA) HYDROXYPROLINE-RICH GLYCOPROTEIN FAMILY"/>
    <property type="match status" value="1"/>
</dbReference>
<keyword evidence="2 3" id="KW-0472">Membrane</keyword>
<evidence type="ECO:0000256" key="2">
    <source>
        <dbReference type="ARBA" id="ARBA00023136"/>
    </source>
</evidence>
<evidence type="ECO:0000256" key="1">
    <source>
        <dbReference type="ARBA" id="ARBA00004370"/>
    </source>
</evidence>
<reference evidence="4 5" key="1">
    <citation type="submission" date="2024-01" db="EMBL/GenBank/DDBJ databases">
        <title>The genomes of 5 underutilized Papilionoideae crops provide insights into root nodulation and disease resistanc.</title>
        <authorList>
            <person name="Jiang F."/>
        </authorList>
    </citation>
    <scope>NUCLEOTIDE SEQUENCE [LARGE SCALE GENOMIC DNA]</scope>
    <source>
        <strain evidence="4">LVBAO_FW01</strain>
        <tissue evidence="4">Leaves</tissue>
    </source>
</reference>
<dbReference type="InterPro" id="IPR044839">
    <property type="entry name" value="NDR1-like"/>
</dbReference>
<dbReference type="GO" id="GO:0005886">
    <property type="term" value="C:plasma membrane"/>
    <property type="evidence" value="ECO:0007669"/>
    <property type="project" value="TreeGrafter"/>
</dbReference>
<dbReference type="EMBL" id="JAYMYQ010000009">
    <property type="protein sequence ID" value="KAK7312679.1"/>
    <property type="molecule type" value="Genomic_DNA"/>
</dbReference>
<protein>
    <recommendedName>
        <fullName evidence="6">Late embryogenesis abundant protein LEA-2 subgroup domain-containing protein</fullName>
    </recommendedName>
</protein>
<keyword evidence="5" id="KW-1185">Reference proteome</keyword>
<comment type="caution">
    <text evidence="4">The sequence shown here is derived from an EMBL/GenBank/DDBJ whole genome shotgun (WGS) entry which is preliminary data.</text>
</comment>
<dbReference type="Proteomes" id="UP001367508">
    <property type="component" value="Unassembled WGS sequence"/>
</dbReference>
<sequence>MDRNRDNSPMTKCSCKDIFLKLRSMLVLFFVVIMTIIGIAWLVMHPHGPSFGVTSLSVTNFTVSNNKDSQLKGKYEVELAIRNPNKVKALVVINRCSMLVLYDQVWRSMASVQQHVFLEKRANRSVKIDLEVEDSSKKVVVVPQDLIKDWNKRLVNFNIKFSVEVRFEARFWPSKDKLLDVDCKDLDVEFFSPNGTGRLLGVGKDCHIANE</sequence>
<gene>
    <name evidence="4" type="ORF">VNO77_36738</name>
</gene>
<name>A0AAN9PWR8_CANGL</name>
<evidence type="ECO:0000313" key="5">
    <source>
        <dbReference type="Proteomes" id="UP001367508"/>
    </source>
</evidence>
<evidence type="ECO:0000256" key="3">
    <source>
        <dbReference type="SAM" id="Phobius"/>
    </source>
</evidence>
<comment type="subcellular location">
    <subcellularLocation>
        <location evidence="1">Membrane</location>
    </subcellularLocation>
</comment>
<keyword evidence="3" id="KW-1133">Transmembrane helix</keyword>
<keyword evidence="3" id="KW-0812">Transmembrane</keyword>
<evidence type="ECO:0008006" key="6">
    <source>
        <dbReference type="Google" id="ProtNLM"/>
    </source>
</evidence>
<dbReference type="AlphaFoldDB" id="A0AAN9PWR8"/>
<dbReference type="GO" id="GO:0098542">
    <property type="term" value="P:defense response to other organism"/>
    <property type="evidence" value="ECO:0007669"/>
    <property type="project" value="InterPro"/>
</dbReference>
<organism evidence="4 5">
    <name type="scientific">Canavalia gladiata</name>
    <name type="common">Sword bean</name>
    <name type="synonym">Dolichos gladiatus</name>
    <dbReference type="NCBI Taxonomy" id="3824"/>
    <lineage>
        <taxon>Eukaryota</taxon>
        <taxon>Viridiplantae</taxon>
        <taxon>Streptophyta</taxon>
        <taxon>Embryophyta</taxon>
        <taxon>Tracheophyta</taxon>
        <taxon>Spermatophyta</taxon>
        <taxon>Magnoliopsida</taxon>
        <taxon>eudicotyledons</taxon>
        <taxon>Gunneridae</taxon>
        <taxon>Pentapetalae</taxon>
        <taxon>rosids</taxon>
        <taxon>fabids</taxon>
        <taxon>Fabales</taxon>
        <taxon>Fabaceae</taxon>
        <taxon>Papilionoideae</taxon>
        <taxon>50 kb inversion clade</taxon>
        <taxon>NPAAA clade</taxon>
        <taxon>indigoferoid/millettioid clade</taxon>
        <taxon>Phaseoleae</taxon>
        <taxon>Canavalia</taxon>
    </lineage>
</organism>
<feature type="transmembrane region" description="Helical" evidence="3">
    <location>
        <begin position="26"/>
        <end position="44"/>
    </location>
</feature>